<dbReference type="PIRSF" id="PIRSF037497">
    <property type="entry name" value="MreD_Clostridium/Treponema_prd"/>
    <property type="match status" value="1"/>
</dbReference>
<evidence type="ECO:0000256" key="2">
    <source>
        <dbReference type="ARBA" id="ARBA00007776"/>
    </source>
</evidence>
<feature type="transmembrane region" description="Helical" evidence="8">
    <location>
        <begin position="6"/>
        <end position="22"/>
    </location>
</feature>
<evidence type="ECO:0000256" key="1">
    <source>
        <dbReference type="ARBA" id="ARBA00004651"/>
    </source>
</evidence>
<evidence type="ECO:0000313" key="9">
    <source>
        <dbReference type="EMBL" id="QAT62214.1"/>
    </source>
</evidence>
<keyword evidence="7 8" id="KW-0472">Membrane</keyword>
<comment type="similarity">
    <text evidence="2">Belongs to the MreD family.</text>
</comment>
<dbReference type="InterPro" id="IPR007227">
    <property type="entry name" value="Cell_shape_determining_MreD"/>
</dbReference>
<dbReference type="AlphaFoldDB" id="A0A410QE85"/>
<gene>
    <name evidence="9" type="primary">mreD</name>
    <name evidence="9" type="ORF">EQM13_11740</name>
</gene>
<proteinExistence type="inferred from homology"/>
<organism evidence="9 10">
    <name type="scientific">Acidilutibacter cellobiosedens</name>
    <dbReference type="NCBI Taxonomy" id="2507161"/>
    <lineage>
        <taxon>Bacteria</taxon>
        <taxon>Bacillati</taxon>
        <taxon>Bacillota</taxon>
        <taxon>Tissierellia</taxon>
        <taxon>Tissierellales</taxon>
        <taxon>Acidilutibacteraceae</taxon>
        <taxon>Acidilutibacter</taxon>
    </lineage>
</organism>
<feature type="transmembrane region" description="Helical" evidence="8">
    <location>
        <begin position="138"/>
        <end position="158"/>
    </location>
</feature>
<keyword evidence="3" id="KW-1003">Cell membrane</keyword>
<evidence type="ECO:0000256" key="6">
    <source>
        <dbReference type="ARBA" id="ARBA00022989"/>
    </source>
</evidence>
<evidence type="ECO:0000256" key="3">
    <source>
        <dbReference type="ARBA" id="ARBA00022475"/>
    </source>
</evidence>
<dbReference type="Pfam" id="PF04093">
    <property type="entry name" value="MreD"/>
    <property type="match status" value="1"/>
</dbReference>
<dbReference type="OrthoDB" id="9796616at2"/>
<feature type="transmembrane region" description="Helical" evidence="8">
    <location>
        <begin position="69"/>
        <end position="88"/>
    </location>
</feature>
<comment type="subcellular location">
    <subcellularLocation>
        <location evidence="1">Cell membrane</location>
        <topology evidence="1">Multi-pass membrane protein</topology>
    </subcellularLocation>
</comment>
<name>A0A410QE85_9FIRM</name>
<keyword evidence="4 8" id="KW-0812">Transmembrane</keyword>
<reference evidence="10" key="1">
    <citation type="submission" date="2019-01" db="EMBL/GenBank/DDBJ databases">
        <title>Draft genomes of a novel of Sporanaerobacter strains.</title>
        <authorList>
            <person name="Ma S."/>
        </authorList>
    </citation>
    <scope>NUCLEOTIDE SEQUENCE [LARGE SCALE GENOMIC DNA]</scope>
    <source>
        <strain evidence="10">NJN-17</strain>
    </source>
</reference>
<keyword evidence="5" id="KW-0133">Cell shape</keyword>
<evidence type="ECO:0000256" key="8">
    <source>
        <dbReference type="SAM" id="Phobius"/>
    </source>
</evidence>
<evidence type="ECO:0000256" key="4">
    <source>
        <dbReference type="ARBA" id="ARBA00022692"/>
    </source>
</evidence>
<evidence type="ECO:0000313" key="10">
    <source>
        <dbReference type="Proteomes" id="UP000287969"/>
    </source>
</evidence>
<dbReference type="KEGG" id="spoa:EQM13_11740"/>
<dbReference type="EMBL" id="CP035282">
    <property type="protein sequence ID" value="QAT62214.1"/>
    <property type="molecule type" value="Genomic_DNA"/>
</dbReference>
<keyword evidence="10" id="KW-1185">Reference proteome</keyword>
<accession>A0A410QE85</accession>
<keyword evidence="6 8" id="KW-1133">Transmembrane helix</keyword>
<evidence type="ECO:0000256" key="5">
    <source>
        <dbReference type="ARBA" id="ARBA00022960"/>
    </source>
</evidence>
<protein>
    <submittedName>
        <fullName evidence="9">Rod shape-determining protein MreD</fullName>
    </submittedName>
</protein>
<dbReference type="Proteomes" id="UP000287969">
    <property type="component" value="Chromosome"/>
</dbReference>
<dbReference type="GO" id="GO:0008360">
    <property type="term" value="P:regulation of cell shape"/>
    <property type="evidence" value="ECO:0007669"/>
    <property type="project" value="UniProtKB-KW"/>
</dbReference>
<feature type="transmembrane region" description="Helical" evidence="8">
    <location>
        <begin position="100"/>
        <end position="126"/>
    </location>
</feature>
<dbReference type="GO" id="GO:0005886">
    <property type="term" value="C:plasma membrane"/>
    <property type="evidence" value="ECO:0007669"/>
    <property type="project" value="UniProtKB-SubCell"/>
</dbReference>
<dbReference type="NCBIfam" id="TIGR03426">
    <property type="entry name" value="shape_MreD"/>
    <property type="match status" value="1"/>
</dbReference>
<evidence type="ECO:0000256" key="7">
    <source>
        <dbReference type="ARBA" id="ARBA00023136"/>
    </source>
</evidence>
<sequence length="171" mass="19462">MRGRNLRWLIILCIVIFNFILQSTIIPHIAVLGVVPNTALIIVVSLAILNGKREGAVVGIIAGFLQDIFFSPVLGVNALIYFLIGYFIGIMETKIYKDSLIAPFIFISLGTVIYHLLYFIIMYFLSMNSYFYDLIRNVIIIEIIYNVILSIPLYKWLLKKFTVSSIKFGGK</sequence>
<feature type="transmembrane region" description="Helical" evidence="8">
    <location>
        <begin position="29"/>
        <end position="49"/>
    </location>
</feature>
<dbReference type="Gene3D" id="1.10.1760.20">
    <property type="match status" value="1"/>
</dbReference>
<dbReference type="InterPro" id="IPR017225">
    <property type="entry name" value="Cell_shape_determin_MreD_prd"/>
</dbReference>